<reference evidence="11" key="1">
    <citation type="submission" date="2022-06" db="EMBL/GenBank/DDBJ databases">
        <title>Sneathiella actinostolidae sp. nov., isolated from a sea anemonein the Western Pacific Ocean.</title>
        <authorList>
            <person name="Wei M.J."/>
        </authorList>
    </citation>
    <scope>NUCLEOTIDE SEQUENCE</scope>
    <source>
        <strain evidence="11">PHK-P5</strain>
    </source>
</reference>
<evidence type="ECO:0000313" key="12">
    <source>
        <dbReference type="Proteomes" id="UP001056291"/>
    </source>
</evidence>
<proteinExistence type="inferred from homology"/>
<comment type="subcellular location">
    <subcellularLocation>
        <location evidence="10">Cell membrane</location>
        <topology evidence="10">Multi-pass membrane protein</topology>
    </subcellularLocation>
</comment>
<evidence type="ECO:0000256" key="3">
    <source>
        <dbReference type="ARBA" id="ARBA00022679"/>
    </source>
</evidence>
<dbReference type="Pfam" id="PF02660">
    <property type="entry name" value="G3P_acyltransf"/>
    <property type="match status" value="1"/>
</dbReference>
<keyword evidence="2 10" id="KW-0444">Lipid biosynthesis</keyword>
<dbReference type="InterPro" id="IPR003811">
    <property type="entry name" value="G3P_acylTferase_PlsY"/>
</dbReference>
<dbReference type="PANTHER" id="PTHR30309">
    <property type="entry name" value="INNER MEMBRANE PROTEIN YGIH"/>
    <property type="match status" value="1"/>
</dbReference>
<keyword evidence="9 10" id="KW-1208">Phospholipid metabolism</keyword>
<comment type="pathway">
    <text evidence="10">Lipid metabolism; phospholipid metabolism.</text>
</comment>
<keyword evidence="6 10" id="KW-0443">Lipid metabolism</keyword>
<keyword evidence="5 10" id="KW-1133">Transmembrane helix</keyword>
<evidence type="ECO:0000256" key="10">
    <source>
        <dbReference type="HAMAP-Rule" id="MF_01043"/>
    </source>
</evidence>
<dbReference type="NCBIfam" id="TIGR00023">
    <property type="entry name" value="glycerol-3-phosphate 1-O-acyltransferase PlsY"/>
    <property type="match status" value="1"/>
</dbReference>
<evidence type="ECO:0000256" key="7">
    <source>
        <dbReference type="ARBA" id="ARBA00023136"/>
    </source>
</evidence>
<dbReference type="PANTHER" id="PTHR30309:SF0">
    <property type="entry name" value="GLYCEROL-3-PHOSPHATE ACYLTRANSFERASE-RELATED"/>
    <property type="match status" value="1"/>
</dbReference>
<evidence type="ECO:0000256" key="9">
    <source>
        <dbReference type="ARBA" id="ARBA00023264"/>
    </source>
</evidence>
<dbReference type="SMART" id="SM01207">
    <property type="entry name" value="G3P_acyltransf"/>
    <property type="match status" value="1"/>
</dbReference>
<name>A0ABY4W4B9_9PROT</name>
<keyword evidence="4 10" id="KW-0812">Transmembrane</keyword>
<keyword evidence="11" id="KW-0012">Acyltransferase</keyword>
<evidence type="ECO:0000256" key="4">
    <source>
        <dbReference type="ARBA" id="ARBA00022692"/>
    </source>
</evidence>
<dbReference type="EMBL" id="CP098747">
    <property type="protein sequence ID" value="USG60139.1"/>
    <property type="molecule type" value="Genomic_DNA"/>
</dbReference>
<feature type="transmembrane region" description="Helical" evidence="10">
    <location>
        <begin position="90"/>
        <end position="108"/>
    </location>
</feature>
<feature type="transmembrane region" description="Helical" evidence="10">
    <location>
        <begin position="63"/>
        <end position="84"/>
    </location>
</feature>
<feature type="transmembrane region" description="Helical" evidence="10">
    <location>
        <begin position="147"/>
        <end position="169"/>
    </location>
</feature>
<keyword evidence="8 10" id="KW-0594">Phospholipid biosynthesis</keyword>
<evidence type="ECO:0000256" key="8">
    <source>
        <dbReference type="ARBA" id="ARBA00023209"/>
    </source>
</evidence>
<organism evidence="11 12">
    <name type="scientific">Sneathiella marina</name>
    <dbReference type="NCBI Taxonomy" id="2950108"/>
    <lineage>
        <taxon>Bacteria</taxon>
        <taxon>Pseudomonadati</taxon>
        <taxon>Pseudomonadota</taxon>
        <taxon>Alphaproteobacteria</taxon>
        <taxon>Sneathiellales</taxon>
        <taxon>Sneathiellaceae</taxon>
        <taxon>Sneathiella</taxon>
    </lineage>
</organism>
<comment type="catalytic activity">
    <reaction evidence="10">
        <text>an acyl phosphate + sn-glycerol 3-phosphate = a 1-acyl-sn-glycero-3-phosphate + phosphate</text>
        <dbReference type="Rhea" id="RHEA:34075"/>
        <dbReference type="ChEBI" id="CHEBI:43474"/>
        <dbReference type="ChEBI" id="CHEBI:57597"/>
        <dbReference type="ChEBI" id="CHEBI:57970"/>
        <dbReference type="ChEBI" id="CHEBI:59918"/>
        <dbReference type="EC" id="2.3.1.275"/>
    </reaction>
</comment>
<evidence type="ECO:0000256" key="5">
    <source>
        <dbReference type="ARBA" id="ARBA00022989"/>
    </source>
</evidence>
<dbReference type="EC" id="2.3.1.275" evidence="10"/>
<evidence type="ECO:0000256" key="6">
    <source>
        <dbReference type="ARBA" id="ARBA00023098"/>
    </source>
</evidence>
<feature type="transmembrane region" description="Helical" evidence="10">
    <location>
        <begin position="12"/>
        <end position="34"/>
    </location>
</feature>
<dbReference type="HAMAP" id="MF_01043">
    <property type="entry name" value="PlsY"/>
    <property type="match status" value="1"/>
</dbReference>
<evidence type="ECO:0000313" key="11">
    <source>
        <dbReference type="EMBL" id="USG60139.1"/>
    </source>
</evidence>
<gene>
    <name evidence="10 11" type="primary">plsY</name>
    <name evidence="11" type="ORF">NBZ79_13235</name>
</gene>
<accession>A0ABY4W4B9</accession>
<evidence type="ECO:0000256" key="2">
    <source>
        <dbReference type="ARBA" id="ARBA00022516"/>
    </source>
</evidence>
<evidence type="ECO:0000256" key="1">
    <source>
        <dbReference type="ARBA" id="ARBA00022475"/>
    </source>
</evidence>
<keyword evidence="12" id="KW-1185">Reference proteome</keyword>
<comment type="subunit">
    <text evidence="10">Probably interacts with PlsX.</text>
</comment>
<protein>
    <recommendedName>
        <fullName evidence="10">Glycerol-3-phosphate acyltransferase</fullName>
    </recommendedName>
    <alternativeName>
        <fullName evidence="10">Acyl-PO4 G3P acyltransferase</fullName>
    </alternativeName>
    <alternativeName>
        <fullName evidence="10">Acyl-phosphate--glycerol-3-phosphate acyltransferase</fullName>
    </alternativeName>
    <alternativeName>
        <fullName evidence="10">G3P acyltransferase</fullName>
        <shortName evidence="10">GPAT</shortName>
        <ecNumber evidence="10">2.3.1.275</ecNumber>
    </alternativeName>
    <alternativeName>
        <fullName evidence="10">Lysophosphatidic acid synthase</fullName>
        <shortName evidence="10">LPA synthase</shortName>
    </alternativeName>
</protein>
<keyword evidence="3 10" id="KW-0808">Transferase</keyword>
<keyword evidence="7 10" id="KW-0472">Membrane</keyword>
<keyword evidence="1 10" id="KW-1003">Cell membrane</keyword>
<dbReference type="RefSeq" id="WP_251932946.1">
    <property type="nucleotide sequence ID" value="NZ_CP098747.1"/>
</dbReference>
<comment type="similarity">
    <text evidence="10">Belongs to the PlsY family.</text>
</comment>
<dbReference type="Proteomes" id="UP001056291">
    <property type="component" value="Chromosome"/>
</dbReference>
<dbReference type="GO" id="GO:0004366">
    <property type="term" value="F:glycerol-3-phosphate O-acyltransferase activity"/>
    <property type="evidence" value="ECO:0007669"/>
    <property type="project" value="UniProtKB-EC"/>
</dbReference>
<comment type="function">
    <text evidence="10">Catalyzes the transfer of an acyl group from acyl-phosphate (acyl-PO(4)) to glycerol-3-phosphate (G3P) to form lysophosphatidic acid (LPA). This enzyme utilizes acyl-phosphate as fatty acyl donor, but not acyl-CoA or acyl-ACP.</text>
</comment>
<sequence length="217" mass="23036">MPDPLGDFSYTWPYLAAVIVGYFIGSIPFGLVLTKLAGLGDVRKIGSGNIGATNVLRTGNKGLALATLLLDGGKGALVVLLAYTYLTQDYAVLAGGGAFLGHLFPVWLKFKGGKGVATFIGIMFAISWPAGLAVGITWLLVAFTLRYSSLSALISAALAPAYLYGLMVLSPIGNSYFGDVQRIEFAGVMAVLIFVRHYQNIGRLLKGTEPRIGKKKE</sequence>
<feature type="transmembrane region" description="Helical" evidence="10">
    <location>
        <begin position="115"/>
        <end position="141"/>
    </location>
</feature>